<organism evidence="3 4">
    <name type="scientific">Andreprevotia lacus DSM 23236</name>
    <dbReference type="NCBI Taxonomy" id="1121001"/>
    <lineage>
        <taxon>Bacteria</taxon>
        <taxon>Pseudomonadati</taxon>
        <taxon>Pseudomonadota</taxon>
        <taxon>Betaproteobacteria</taxon>
        <taxon>Neisseriales</taxon>
        <taxon>Chitinibacteraceae</taxon>
        <taxon>Andreprevotia</taxon>
    </lineage>
</organism>
<reference evidence="3 4" key="1">
    <citation type="submission" date="2017-04" db="EMBL/GenBank/DDBJ databases">
        <authorList>
            <person name="Afonso C.L."/>
            <person name="Miller P.J."/>
            <person name="Scott M.A."/>
            <person name="Spackman E."/>
            <person name="Goraichik I."/>
            <person name="Dimitrov K.M."/>
            <person name="Suarez D.L."/>
            <person name="Swayne D.E."/>
        </authorList>
    </citation>
    <scope>NUCLEOTIDE SEQUENCE [LARGE SCALE GENOMIC DNA]</scope>
    <source>
        <strain evidence="3 4">DSM 23236</strain>
    </source>
</reference>
<feature type="region of interest" description="Disordered" evidence="1">
    <location>
        <begin position="1"/>
        <end position="53"/>
    </location>
</feature>
<protein>
    <submittedName>
        <fullName evidence="3">Uncharcterized protein, DUF927 family</fullName>
    </submittedName>
</protein>
<gene>
    <name evidence="3" type="ORF">SAMN02745857_00438</name>
</gene>
<dbReference type="AlphaFoldDB" id="A0A1W1X228"/>
<dbReference type="InterPro" id="IPR009270">
    <property type="entry name" value="DUF927"/>
</dbReference>
<feature type="compositionally biased region" description="Basic and acidic residues" evidence="1">
    <location>
        <begin position="1"/>
        <end position="10"/>
    </location>
</feature>
<accession>A0A1W1X228</accession>
<dbReference type="Pfam" id="PF06048">
    <property type="entry name" value="DUF927"/>
    <property type="match status" value="1"/>
</dbReference>
<sequence>MSAQKNDRDQLMNPDSVPPMKLPRKPASRSKTAANDADTVAKDTQTNKAASSGLDRFLSKDDGVYYRADEESEPRKLCGPLRIVAQVRNQDGGAWAVLVYLRDLDGTLKEHVIPRAKLLSDQSSKVLEELADKGLWFSYAADRTKLMLQYLQTSVDAPRARLVPRTGWHDSAFVLPDQVIGSPAELLIYHGGATAELATAGTLEGWKTDVAAYAVGNPIMLMAISAALAGPLMAFFGMDSGGFHIAGPSKNGKSVACRAAASVFGIPNRYEKSWQTTATGAEGQLEAHNDLPLILDEIGRAKASDVAAVVYMLSQGQGKSRGRADGGLRAMTRWRCFVLSNGEHSVADYLKMHGVPVNAGQLARLLHISAERRHGAFDDLHGHQDHPALCEAIAKATERQHGVIGATWLETLAGTDSDTLRRSLEQALSKFAADYVPAGASGQARHAANYFALAAFAGETATAAGLTGWPTQAAWQAAATLYTDWLRHRGGAGNEEDRQILRQVRLFFEQHGEARFTRWDRDDAIVDDHGPKTLARCGFRKTEIVCEDGTASGAKAAETTYYVLPQSWAGEVLKGCDLKRANRLLLDHGILLPGKDGKASKTERLPGMGSPRVYVVLPTLWHSGGDDV</sequence>
<feature type="domain" description="DUF927" evidence="2">
    <location>
        <begin position="65"/>
        <end position="332"/>
    </location>
</feature>
<evidence type="ECO:0000256" key="1">
    <source>
        <dbReference type="SAM" id="MobiDB-lite"/>
    </source>
</evidence>
<dbReference type="Proteomes" id="UP000192761">
    <property type="component" value="Unassembled WGS sequence"/>
</dbReference>
<evidence type="ECO:0000313" key="3">
    <source>
        <dbReference type="EMBL" id="SMC17954.1"/>
    </source>
</evidence>
<dbReference type="OrthoDB" id="784829at2"/>
<evidence type="ECO:0000313" key="4">
    <source>
        <dbReference type="Proteomes" id="UP000192761"/>
    </source>
</evidence>
<dbReference type="EMBL" id="FWXD01000002">
    <property type="protein sequence ID" value="SMC17954.1"/>
    <property type="molecule type" value="Genomic_DNA"/>
</dbReference>
<evidence type="ECO:0000259" key="2">
    <source>
        <dbReference type="Pfam" id="PF06048"/>
    </source>
</evidence>
<proteinExistence type="predicted"/>
<dbReference type="STRING" id="1121001.SAMN02745857_00438"/>
<name>A0A1W1X228_9NEIS</name>
<keyword evidence="4" id="KW-1185">Reference proteome</keyword>